<evidence type="ECO:0000313" key="1">
    <source>
        <dbReference type="EMBL" id="PZQ58707.1"/>
    </source>
</evidence>
<gene>
    <name evidence="1" type="ORF">DI544_13515</name>
</gene>
<dbReference type="AlphaFoldDB" id="A0A2W5QLK3"/>
<protein>
    <submittedName>
        <fullName evidence="1">Uncharacterized protein</fullName>
    </submittedName>
</protein>
<dbReference type="Proteomes" id="UP000249229">
    <property type="component" value="Unassembled WGS sequence"/>
</dbReference>
<organism evidence="1 2">
    <name type="scientific">Sphingomonas taxi</name>
    <dbReference type="NCBI Taxonomy" id="1549858"/>
    <lineage>
        <taxon>Bacteria</taxon>
        <taxon>Pseudomonadati</taxon>
        <taxon>Pseudomonadota</taxon>
        <taxon>Alphaproteobacteria</taxon>
        <taxon>Sphingomonadales</taxon>
        <taxon>Sphingomonadaceae</taxon>
        <taxon>Sphingomonas</taxon>
    </lineage>
</organism>
<proteinExistence type="predicted"/>
<evidence type="ECO:0000313" key="2">
    <source>
        <dbReference type="Proteomes" id="UP000249229"/>
    </source>
</evidence>
<dbReference type="EMBL" id="QFQI01000014">
    <property type="protein sequence ID" value="PZQ58707.1"/>
    <property type="molecule type" value="Genomic_DNA"/>
</dbReference>
<sequence length="72" mass="7395">MSAAARTGAAAAVAAIERSADEDAFHDTVRAFAAPLGCDRFVTYTASPPGGGAVTPYECIAMSWTSGRDRSI</sequence>
<accession>A0A2W5QLK3</accession>
<reference evidence="1 2" key="1">
    <citation type="submission" date="2017-08" db="EMBL/GenBank/DDBJ databases">
        <title>Infants hospitalized years apart are colonized by the same room-sourced microbial strains.</title>
        <authorList>
            <person name="Brooks B."/>
            <person name="Olm M.R."/>
            <person name="Firek B.A."/>
            <person name="Baker R."/>
            <person name="Thomas B.C."/>
            <person name="Morowitz M.J."/>
            <person name="Banfield J.F."/>
        </authorList>
    </citation>
    <scope>NUCLEOTIDE SEQUENCE [LARGE SCALE GENOMIC DNA]</scope>
    <source>
        <strain evidence="1">S2_005_001_R1_22</strain>
    </source>
</reference>
<comment type="caution">
    <text evidence="1">The sequence shown here is derived from an EMBL/GenBank/DDBJ whole genome shotgun (WGS) entry which is preliminary data.</text>
</comment>
<name>A0A2W5QLK3_9SPHN</name>